<dbReference type="Proteomes" id="UP001321749">
    <property type="component" value="Unassembled WGS sequence"/>
</dbReference>
<feature type="signal peptide" evidence="2">
    <location>
        <begin position="1"/>
        <end position="18"/>
    </location>
</feature>
<sequence>MRLSTALTGGVVLGLAQAISPPDGSIIRDDGCVDDALHECFTQSLVKASSYCTASVVTATNTITEVATVTPTVTITAQATETATERVTRNAKFIARRKRATCGKLPLDCLRNLGTFQPAQLSSACSCIGITAATSTELATVTATEAATETSTEVITVTMTQNVLPSAEPEPQPEESSTEVPSTTSDEPASTSSANPPPPPPVLTNADF</sequence>
<dbReference type="EMBL" id="MU864941">
    <property type="protein sequence ID" value="KAK4465183.1"/>
    <property type="molecule type" value="Genomic_DNA"/>
</dbReference>
<accession>A0AAV9HWR5</accession>
<evidence type="ECO:0000256" key="2">
    <source>
        <dbReference type="SAM" id="SignalP"/>
    </source>
</evidence>
<reference evidence="3" key="2">
    <citation type="submission" date="2023-06" db="EMBL/GenBank/DDBJ databases">
        <authorList>
            <consortium name="Lawrence Berkeley National Laboratory"/>
            <person name="Mondo S.J."/>
            <person name="Hensen N."/>
            <person name="Bonometti L."/>
            <person name="Westerberg I."/>
            <person name="Brannstrom I.O."/>
            <person name="Guillou S."/>
            <person name="Cros-Aarteil S."/>
            <person name="Calhoun S."/>
            <person name="Haridas S."/>
            <person name="Kuo A."/>
            <person name="Pangilinan J."/>
            <person name="Riley R."/>
            <person name="Labutti K."/>
            <person name="Andreopoulos B."/>
            <person name="Lipzen A."/>
            <person name="Chen C."/>
            <person name="Yanf M."/>
            <person name="Daum C."/>
            <person name="Ng V."/>
            <person name="Clum A."/>
            <person name="Steindorff A."/>
            <person name="Ohm R."/>
            <person name="Martin F."/>
            <person name="Silar P."/>
            <person name="Natvig D."/>
            <person name="Lalanne C."/>
            <person name="Gautier V."/>
            <person name="Ament-Velasquez S.L."/>
            <person name="Kruys A."/>
            <person name="Hutchinson M.I."/>
            <person name="Powell A.J."/>
            <person name="Barry K."/>
            <person name="Miller A.N."/>
            <person name="Grigoriev I.V."/>
            <person name="Debuchy R."/>
            <person name="Gladieux P."/>
            <person name="Thoren M.H."/>
            <person name="Johannesson H."/>
        </authorList>
    </citation>
    <scope>NUCLEOTIDE SEQUENCE</scope>
    <source>
        <strain evidence="3">PSN324</strain>
    </source>
</reference>
<organism evidence="3 4">
    <name type="scientific">Cladorrhinum samala</name>
    <dbReference type="NCBI Taxonomy" id="585594"/>
    <lineage>
        <taxon>Eukaryota</taxon>
        <taxon>Fungi</taxon>
        <taxon>Dikarya</taxon>
        <taxon>Ascomycota</taxon>
        <taxon>Pezizomycotina</taxon>
        <taxon>Sordariomycetes</taxon>
        <taxon>Sordariomycetidae</taxon>
        <taxon>Sordariales</taxon>
        <taxon>Podosporaceae</taxon>
        <taxon>Cladorrhinum</taxon>
    </lineage>
</organism>
<evidence type="ECO:0000256" key="1">
    <source>
        <dbReference type="SAM" id="MobiDB-lite"/>
    </source>
</evidence>
<evidence type="ECO:0000313" key="4">
    <source>
        <dbReference type="Proteomes" id="UP001321749"/>
    </source>
</evidence>
<feature type="chain" id="PRO_5043642412" evidence="2">
    <location>
        <begin position="19"/>
        <end position="208"/>
    </location>
</feature>
<dbReference type="AlphaFoldDB" id="A0AAV9HWR5"/>
<comment type="caution">
    <text evidence="3">The sequence shown here is derived from an EMBL/GenBank/DDBJ whole genome shotgun (WGS) entry which is preliminary data.</text>
</comment>
<protein>
    <submittedName>
        <fullName evidence="3">Uncharacterized protein</fullName>
    </submittedName>
</protein>
<gene>
    <name evidence="3" type="ORF">QBC42DRAFT_314386</name>
</gene>
<keyword evidence="2" id="KW-0732">Signal</keyword>
<name>A0AAV9HWR5_9PEZI</name>
<reference evidence="3" key="1">
    <citation type="journal article" date="2023" name="Mol. Phylogenet. Evol.">
        <title>Genome-scale phylogeny and comparative genomics of the fungal order Sordariales.</title>
        <authorList>
            <person name="Hensen N."/>
            <person name="Bonometti L."/>
            <person name="Westerberg I."/>
            <person name="Brannstrom I.O."/>
            <person name="Guillou S."/>
            <person name="Cros-Aarteil S."/>
            <person name="Calhoun S."/>
            <person name="Haridas S."/>
            <person name="Kuo A."/>
            <person name="Mondo S."/>
            <person name="Pangilinan J."/>
            <person name="Riley R."/>
            <person name="LaButti K."/>
            <person name="Andreopoulos B."/>
            <person name="Lipzen A."/>
            <person name="Chen C."/>
            <person name="Yan M."/>
            <person name="Daum C."/>
            <person name="Ng V."/>
            <person name="Clum A."/>
            <person name="Steindorff A."/>
            <person name="Ohm R.A."/>
            <person name="Martin F."/>
            <person name="Silar P."/>
            <person name="Natvig D.O."/>
            <person name="Lalanne C."/>
            <person name="Gautier V."/>
            <person name="Ament-Velasquez S.L."/>
            <person name="Kruys A."/>
            <person name="Hutchinson M.I."/>
            <person name="Powell A.J."/>
            <person name="Barry K."/>
            <person name="Miller A.N."/>
            <person name="Grigoriev I.V."/>
            <person name="Debuchy R."/>
            <person name="Gladieux P."/>
            <person name="Hiltunen Thoren M."/>
            <person name="Johannesson H."/>
        </authorList>
    </citation>
    <scope>NUCLEOTIDE SEQUENCE</scope>
    <source>
        <strain evidence="3">PSN324</strain>
    </source>
</reference>
<proteinExistence type="predicted"/>
<feature type="compositionally biased region" description="Low complexity" evidence="1">
    <location>
        <begin position="178"/>
        <end position="188"/>
    </location>
</feature>
<keyword evidence="4" id="KW-1185">Reference proteome</keyword>
<evidence type="ECO:0000313" key="3">
    <source>
        <dbReference type="EMBL" id="KAK4465183.1"/>
    </source>
</evidence>
<feature type="region of interest" description="Disordered" evidence="1">
    <location>
        <begin position="163"/>
        <end position="208"/>
    </location>
</feature>